<gene>
    <name evidence="2" type="ORF">GCM10009554_56580</name>
</gene>
<dbReference type="Proteomes" id="UP001500542">
    <property type="component" value="Unassembled WGS sequence"/>
</dbReference>
<comment type="caution">
    <text evidence="2">The sequence shown here is derived from an EMBL/GenBank/DDBJ whole genome shotgun (WGS) entry which is preliminary data.</text>
</comment>
<feature type="compositionally biased region" description="Basic and acidic residues" evidence="1">
    <location>
        <begin position="33"/>
        <end position="43"/>
    </location>
</feature>
<feature type="region of interest" description="Disordered" evidence="1">
    <location>
        <begin position="184"/>
        <end position="208"/>
    </location>
</feature>
<evidence type="ECO:0000256" key="1">
    <source>
        <dbReference type="SAM" id="MobiDB-lite"/>
    </source>
</evidence>
<keyword evidence="3" id="KW-1185">Reference proteome</keyword>
<proteinExistence type="predicted"/>
<evidence type="ECO:0000313" key="2">
    <source>
        <dbReference type="EMBL" id="GAA0952933.1"/>
    </source>
</evidence>
<dbReference type="EMBL" id="BAAAHK010000013">
    <property type="protein sequence ID" value="GAA0952933.1"/>
    <property type="molecule type" value="Genomic_DNA"/>
</dbReference>
<feature type="region of interest" description="Disordered" evidence="1">
    <location>
        <begin position="1"/>
        <end position="66"/>
    </location>
</feature>
<organism evidence="2 3">
    <name type="scientific">Kribbella koreensis</name>
    <dbReference type="NCBI Taxonomy" id="57909"/>
    <lineage>
        <taxon>Bacteria</taxon>
        <taxon>Bacillati</taxon>
        <taxon>Actinomycetota</taxon>
        <taxon>Actinomycetes</taxon>
        <taxon>Propionibacteriales</taxon>
        <taxon>Kribbellaceae</taxon>
        <taxon>Kribbella</taxon>
    </lineage>
</organism>
<accession>A0ABN1R878</accession>
<feature type="compositionally biased region" description="Basic and acidic residues" evidence="1">
    <location>
        <begin position="1"/>
        <end position="21"/>
    </location>
</feature>
<reference evidence="2 3" key="1">
    <citation type="journal article" date="2019" name="Int. J. Syst. Evol. Microbiol.">
        <title>The Global Catalogue of Microorganisms (GCM) 10K type strain sequencing project: providing services to taxonomists for standard genome sequencing and annotation.</title>
        <authorList>
            <consortium name="The Broad Institute Genomics Platform"/>
            <consortium name="The Broad Institute Genome Sequencing Center for Infectious Disease"/>
            <person name="Wu L."/>
            <person name="Ma J."/>
        </authorList>
    </citation>
    <scope>NUCLEOTIDE SEQUENCE [LARGE SCALE GENOMIC DNA]</scope>
    <source>
        <strain evidence="2 3">JCM 10977</strain>
    </source>
</reference>
<evidence type="ECO:0000313" key="3">
    <source>
        <dbReference type="Proteomes" id="UP001500542"/>
    </source>
</evidence>
<protein>
    <submittedName>
        <fullName evidence="2">Uncharacterized protein</fullName>
    </submittedName>
</protein>
<name>A0ABN1R878_9ACTN</name>
<sequence length="208" mass="22196">MLTHLDGRSTDRHDNSHDRISRNRQMNQHKVRRGGDQPADERLTPPSPSGRGGGEQRHRAAQASASEAGAEGLAYRFLCRPEVQECLEFFGLDAHPGELGRGEPAPGQGGDGSAVAVFEVYADWARQAGDDRDQPLAVAEAHGERVDVRTAGGVVPKDRRAVAEQGGGEVEEEGVGGGSLVARDGFQPDVHGGQIGARTLSHRKKVSR</sequence>